<evidence type="ECO:0000313" key="3">
    <source>
        <dbReference type="Proteomes" id="UP000696931"/>
    </source>
</evidence>
<evidence type="ECO:0008006" key="4">
    <source>
        <dbReference type="Google" id="ProtNLM"/>
    </source>
</evidence>
<name>A0A933W2U3_UNCEI</name>
<feature type="chain" id="PRO_5037081467" description="Porin" evidence="1">
    <location>
        <begin position="24"/>
        <end position="383"/>
    </location>
</feature>
<protein>
    <recommendedName>
        <fullName evidence="4">Porin</fullName>
    </recommendedName>
</protein>
<feature type="signal peptide" evidence="1">
    <location>
        <begin position="1"/>
        <end position="23"/>
    </location>
</feature>
<evidence type="ECO:0000256" key="1">
    <source>
        <dbReference type="SAM" id="SignalP"/>
    </source>
</evidence>
<dbReference type="Proteomes" id="UP000696931">
    <property type="component" value="Unassembled WGS sequence"/>
</dbReference>
<keyword evidence="1" id="KW-0732">Signal</keyword>
<reference evidence="2" key="1">
    <citation type="submission" date="2020-07" db="EMBL/GenBank/DDBJ databases">
        <title>Huge and variable diversity of episymbiotic CPR bacteria and DPANN archaea in groundwater ecosystems.</title>
        <authorList>
            <person name="He C.Y."/>
            <person name="Keren R."/>
            <person name="Whittaker M."/>
            <person name="Farag I.F."/>
            <person name="Doudna J."/>
            <person name="Cate J.H.D."/>
            <person name="Banfield J.F."/>
        </authorList>
    </citation>
    <scope>NUCLEOTIDE SEQUENCE</scope>
    <source>
        <strain evidence="2">NC_groundwater_1813_Pr3_B-0.1um_71_17</strain>
    </source>
</reference>
<comment type="caution">
    <text evidence="2">The sequence shown here is derived from an EMBL/GenBank/DDBJ whole genome shotgun (WGS) entry which is preliminary data.</text>
</comment>
<dbReference type="EMBL" id="JACRIW010000093">
    <property type="protein sequence ID" value="MBI5170440.1"/>
    <property type="molecule type" value="Genomic_DNA"/>
</dbReference>
<proteinExistence type="predicted"/>
<sequence>MTRVRLLLPLAAACLGFAVPCAAGMPSPLTAARFAFPGSVVTPASGASAGLALADRWIAEDVAVNPAARPGRGLTLSPQLVRVSRQDLSAANREFEQVDLNVDFAGAQLSLPVRGFTWSLYASQPQLRVENQSFVLGRSGSTGPSATLQYDGSTRETRGGVAVAKGERVRWGAAVELTSRDDQYQVLETSGSPDAGLRDLTWSGSAFGGAFGLRWERRPNERGGLVVGGGLRLLAPLSVTGTELAELTSGDSRRDFEAERGSTYEAGLSARWTLSPESGVYASGTQRGAEKWDAFGVGAAAGQAWAAGIDYLDPEAVWGGRVGVGLDVQPGTPEPRAKSVGVGIAYHSGETVVDLGVLHRAIARPASPTLSDDRIVASVRVAF</sequence>
<organism evidence="2 3">
    <name type="scientific">Eiseniibacteriota bacterium</name>
    <dbReference type="NCBI Taxonomy" id="2212470"/>
    <lineage>
        <taxon>Bacteria</taxon>
        <taxon>Candidatus Eiseniibacteriota</taxon>
    </lineage>
</organism>
<dbReference type="AlphaFoldDB" id="A0A933W2U3"/>
<evidence type="ECO:0000313" key="2">
    <source>
        <dbReference type="EMBL" id="MBI5170440.1"/>
    </source>
</evidence>
<accession>A0A933W2U3</accession>
<gene>
    <name evidence="2" type="ORF">HZA61_13205</name>
</gene>